<comment type="caution">
    <text evidence="7">The sequence shown here is derived from an EMBL/GenBank/DDBJ whole genome shotgun (WGS) entry which is preliminary data.</text>
</comment>
<evidence type="ECO:0000256" key="1">
    <source>
        <dbReference type="ARBA" id="ARBA00004141"/>
    </source>
</evidence>
<keyword evidence="8" id="KW-1185">Reference proteome</keyword>
<reference evidence="7" key="1">
    <citation type="submission" date="2021-01" db="EMBL/GenBank/DDBJ databases">
        <title>Whole genome shotgun sequence of Planosporangium flavigriseum NBRC 105377.</title>
        <authorList>
            <person name="Komaki H."/>
            <person name="Tamura T."/>
        </authorList>
    </citation>
    <scope>NUCLEOTIDE SEQUENCE</scope>
    <source>
        <strain evidence="7">NBRC 105377</strain>
    </source>
</reference>
<sequence length="281" mass="29867">MSNALLGNFLIGLREGLEATLVVTILVAFLVKSDRKERLPQVWTGIGVAVFLSVGFGALLTFVAQDLLPGSKRELFDAVVSILAVGFVTWMIFWMRRTSRKLSGELRAKLTDAINVGGFAVVGMAFLAVAREGLETAMLFYAAAQGATTSLGPLIGITLGVAASVALGWALYASAVRINLTTFFKWTGLLLVLVAAGILKYAVHDFHEAGVLPGGDRHAFDFSGVIDPSAWYSALLGGMFNLTPTMSVFELAAWLAYAVPVLLLFLRPARSASRAPANAAA</sequence>
<feature type="transmembrane region" description="Helical" evidence="6">
    <location>
        <begin position="246"/>
        <end position="266"/>
    </location>
</feature>
<keyword evidence="3 6" id="KW-0812">Transmembrane</keyword>
<feature type="transmembrane region" description="Helical" evidence="6">
    <location>
        <begin position="6"/>
        <end position="30"/>
    </location>
</feature>
<dbReference type="Proteomes" id="UP000653674">
    <property type="component" value="Unassembled WGS sequence"/>
</dbReference>
<evidence type="ECO:0000256" key="5">
    <source>
        <dbReference type="ARBA" id="ARBA00023136"/>
    </source>
</evidence>
<feature type="transmembrane region" description="Helical" evidence="6">
    <location>
        <begin position="113"/>
        <end position="130"/>
    </location>
</feature>
<evidence type="ECO:0000313" key="8">
    <source>
        <dbReference type="Proteomes" id="UP000653674"/>
    </source>
</evidence>
<evidence type="ECO:0000256" key="6">
    <source>
        <dbReference type="SAM" id="Phobius"/>
    </source>
</evidence>
<evidence type="ECO:0000256" key="3">
    <source>
        <dbReference type="ARBA" id="ARBA00022692"/>
    </source>
</evidence>
<evidence type="ECO:0000256" key="2">
    <source>
        <dbReference type="ARBA" id="ARBA00008333"/>
    </source>
</evidence>
<dbReference type="InterPro" id="IPR004923">
    <property type="entry name" value="FTR1/Fip1/EfeU"/>
</dbReference>
<dbReference type="NCBIfam" id="NF041756">
    <property type="entry name" value="EfeU"/>
    <property type="match status" value="1"/>
</dbReference>
<gene>
    <name evidence="7" type="ORF">Pfl04_12210</name>
</gene>
<feature type="transmembrane region" description="Helical" evidence="6">
    <location>
        <begin position="42"/>
        <end position="63"/>
    </location>
</feature>
<protein>
    <submittedName>
        <fullName evidence="7">Iron transporter</fullName>
    </submittedName>
</protein>
<feature type="transmembrane region" description="Helical" evidence="6">
    <location>
        <begin position="150"/>
        <end position="171"/>
    </location>
</feature>
<dbReference type="PANTHER" id="PTHR31632:SF2">
    <property type="entry name" value="PLASMA MEMBRANE IRON PERMEASE"/>
    <property type="match status" value="1"/>
</dbReference>
<feature type="transmembrane region" description="Helical" evidence="6">
    <location>
        <begin position="75"/>
        <end position="93"/>
    </location>
</feature>
<dbReference type="GO" id="GO:0033573">
    <property type="term" value="C:high-affinity iron permease complex"/>
    <property type="evidence" value="ECO:0007669"/>
    <property type="project" value="InterPro"/>
</dbReference>
<comment type="similarity">
    <text evidence="2">Belongs to the oxidase-dependent Fe transporter (OFeT) (TC 9.A.10.1) family.</text>
</comment>
<keyword evidence="5 6" id="KW-0472">Membrane</keyword>
<dbReference type="EMBL" id="BONU01000005">
    <property type="protein sequence ID" value="GIG72817.1"/>
    <property type="molecule type" value="Genomic_DNA"/>
</dbReference>
<accession>A0A8J3LJC7</accession>
<evidence type="ECO:0000313" key="7">
    <source>
        <dbReference type="EMBL" id="GIG72817.1"/>
    </source>
</evidence>
<dbReference type="AlphaFoldDB" id="A0A8J3LJC7"/>
<keyword evidence="4 6" id="KW-1133">Transmembrane helix</keyword>
<feature type="transmembrane region" description="Helical" evidence="6">
    <location>
        <begin position="183"/>
        <end position="203"/>
    </location>
</feature>
<dbReference type="GO" id="GO:0015093">
    <property type="term" value="F:ferrous iron transmembrane transporter activity"/>
    <property type="evidence" value="ECO:0007669"/>
    <property type="project" value="TreeGrafter"/>
</dbReference>
<comment type="subcellular location">
    <subcellularLocation>
        <location evidence="1">Membrane</location>
        <topology evidence="1">Multi-pass membrane protein</topology>
    </subcellularLocation>
</comment>
<organism evidence="7 8">
    <name type="scientific">Planosporangium flavigriseum</name>
    <dbReference type="NCBI Taxonomy" id="373681"/>
    <lineage>
        <taxon>Bacteria</taxon>
        <taxon>Bacillati</taxon>
        <taxon>Actinomycetota</taxon>
        <taxon>Actinomycetes</taxon>
        <taxon>Micromonosporales</taxon>
        <taxon>Micromonosporaceae</taxon>
        <taxon>Planosporangium</taxon>
    </lineage>
</organism>
<name>A0A8J3LJC7_9ACTN</name>
<dbReference type="PANTHER" id="PTHR31632">
    <property type="entry name" value="IRON TRANSPORTER FTH1"/>
    <property type="match status" value="1"/>
</dbReference>
<dbReference type="RefSeq" id="WP_168075807.1">
    <property type="nucleotide sequence ID" value="NZ_BAAAQJ010000019.1"/>
</dbReference>
<dbReference type="Pfam" id="PF03239">
    <property type="entry name" value="FTR1"/>
    <property type="match status" value="1"/>
</dbReference>
<evidence type="ECO:0000256" key="4">
    <source>
        <dbReference type="ARBA" id="ARBA00022989"/>
    </source>
</evidence>
<proteinExistence type="inferred from homology"/>